<gene>
    <name evidence="1" type="ORF">EVAR_66401_1</name>
</gene>
<evidence type="ECO:0000313" key="2">
    <source>
        <dbReference type="Proteomes" id="UP000299102"/>
    </source>
</evidence>
<sequence length="133" mass="14667">MSSVDTAIGTCLAVFRRGWVAGPMSRPRRLRRSCSPNDATVCTSAGGIWVFVNLCNSPECHTRSNAFSISRKIPTVRRLRLCLAAMWCRTRASWNIVECPLAKPKLFLSRCQVAVPVSQGINPQTVWRCGTAA</sequence>
<evidence type="ECO:0000313" key="1">
    <source>
        <dbReference type="EMBL" id="GBP94981.1"/>
    </source>
</evidence>
<keyword evidence="2" id="KW-1185">Reference proteome</keyword>
<proteinExistence type="predicted"/>
<protein>
    <submittedName>
        <fullName evidence="1">Uncharacterized protein</fullName>
    </submittedName>
</protein>
<organism evidence="1 2">
    <name type="scientific">Eumeta variegata</name>
    <name type="common">Bagworm moth</name>
    <name type="synonym">Eumeta japonica</name>
    <dbReference type="NCBI Taxonomy" id="151549"/>
    <lineage>
        <taxon>Eukaryota</taxon>
        <taxon>Metazoa</taxon>
        <taxon>Ecdysozoa</taxon>
        <taxon>Arthropoda</taxon>
        <taxon>Hexapoda</taxon>
        <taxon>Insecta</taxon>
        <taxon>Pterygota</taxon>
        <taxon>Neoptera</taxon>
        <taxon>Endopterygota</taxon>
        <taxon>Lepidoptera</taxon>
        <taxon>Glossata</taxon>
        <taxon>Ditrysia</taxon>
        <taxon>Tineoidea</taxon>
        <taxon>Psychidae</taxon>
        <taxon>Oiketicinae</taxon>
        <taxon>Eumeta</taxon>
    </lineage>
</organism>
<comment type="caution">
    <text evidence="1">The sequence shown here is derived from an EMBL/GenBank/DDBJ whole genome shotgun (WGS) entry which is preliminary data.</text>
</comment>
<name>A0A4C2A208_EUMVA</name>
<reference evidence="1 2" key="1">
    <citation type="journal article" date="2019" name="Commun. Biol.">
        <title>The bagworm genome reveals a unique fibroin gene that provides high tensile strength.</title>
        <authorList>
            <person name="Kono N."/>
            <person name="Nakamura H."/>
            <person name="Ohtoshi R."/>
            <person name="Tomita M."/>
            <person name="Numata K."/>
            <person name="Arakawa K."/>
        </authorList>
    </citation>
    <scope>NUCLEOTIDE SEQUENCE [LARGE SCALE GENOMIC DNA]</scope>
</reference>
<dbReference type="Proteomes" id="UP000299102">
    <property type="component" value="Unassembled WGS sequence"/>
</dbReference>
<accession>A0A4C2A208</accession>
<dbReference type="EMBL" id="BGZK01002570">
    <property type="protein sequence ID" value="GBP94981.1"/>
    <property type="molecule type" value="Genomic_DNA"/>
</dbReference>
<dbReference type="AlphaFoldDB" id="A0A4C2A208"/>